<accession>C3YG66</accession>
<proteinExistence type="predicted"/>
<protein>
    <submittedName>
        <fullName evidence="2">Uncharacterized protein</fullName>
    </submittedName>
</protein>
<dbReference type="EMBL" id="GG666511">
    <property type="protein sequence ID" value="EEN60587.1"/>
    <property type="molecule type" value="Genomic_DNA"/>
</dbReference>
<reference evidence="2" key="1">
    <citation type="journal article" date="2008" name="Nature">
        <title>The amphioxus genome and the evolution of the chordate karyotype.</title>
        <authorList>
            <consortium name="US DOE Joint Genome Institute (JGI-PGF)"/>
            <person name="Putnam N.H."/>
            <person name="Butts T."/>
            <person name="Ferrier D.E.K."/>
            <person name="Furlong R.F."/>
            <person name="Hellsten U."/>
            <person name="Kawashima T."/>
            <person name="Robinson-Rechavi M."/>
            <person name="Shoguchi E."/>
            <person name="Terry A."/>
            <person name="Yu J.-K."/>
            <person name="Benito-Gutierrez E.L."/>
            <person name="Dubchak I."/>
            <person name="Garcia-Fernandez J."/>
            <person name="Gibson-Brown J.J."/>
            <person name="Grigoriev I.V."/>
            <person name="Horton A.C."/>
            <person name="de Jong P.J."/>
            <person name="Jurka J."/>
            <person name="Kapitonov V.V."/>
            <person name="Kohara Y."/>
            <person name="Kuroki Y."/>
            <person name="Lindquist E."/>
            <person name="Lucas S."/>
            <person name="Osoegawa K."/>
            <person name="Pennacchio L.A."/>
            <person name="Salamov A.A."/>
            <person name="Satou Y."/>
            <person name="Sauka-Spengler T."/>
            <person name="Schmutz J."/>
            <person name="Shin-I T."/>
            <person name="Toyoda A."/>
            <person name="Bronner-Fraser M."/>
            <person name="Fujiyama A."/>
            <person name="Holland L.Z."/>
            <person name="Holland P.W.H."/>
            <person name="Satoh N."/>
            <person name="Rokhsar D.S."/>
        </authorList>
    </citation>
    <scope>NUCLEOTIDE SEQUENCE [LARGE SCALE GENOMIC DNA]</scope>
    <source>
        <strain evidence="2">S238N-H82</strain>
        <tissue evidence="2">Testes</tissue>
    </source>
</reference>
<gene>
    <name evidence="2" type="ORF">BRAFLDRAFT_92798</name>
</gene>
<dbReference type="InParanoid" id="C3YG66"/>
<organism>
    <name type="scientific">Branchiostoma floridae</name>
    <name type="common">Florida lancelet</name>
    <name type="synonym">Amphioxus</name>
    <dbReference type="NCBI Taxonomy" id="7739"/>
    <lineage>
        <taxon>Eukaryota</taxon>
        <taxon>Metazoa</taxon>
        <taxon>Chordata</taxon>
        <taxon>Cephalochordata</taxon>
        <taxon>Leptocardii</taxon>
        <taxon>Amphioxiformes</taxon>
        <taxon>Branchiostomatidae</taxon>
        <taxon>Branchiostoma</taxon>
    </lineage>
</organism>
<dbReference type="AlphaFoldDB" id="C3YG66"/>
<evidence type="ECO:0000313" key="2">
    <source>
        <dbReference type="EMBL" id="EEN60587.1"/>
    </source>
</evidence>
<feature type="region of interest" description="Disordered" evidence="1">
    <location>
        <begin position="159"/>
        <end position="200"/>
    </location>
</feature>
<sequence length="291" mass="32366">MVLMIDNIASCRHLGSSWQNVTIASVVERYTAHDIPKINANLDGTALSTVVRDDQIRHNYIPEVRQIYCPAVYEVTDGCPVRGKICAIKQVCVLSYLHRDLFYMYLHRCFPLRTFPDQIRHTSCLVISYQVSILLLSVCWWRRWSLYVYCSNRPVTAGGGDGPGNRPVTPLCTGGDGDGPGNRPITSRADTPVKQDSPYVTMTTPDGASRYIASSGMMDRLWRPSASSFAMATPSRISPQYGGRAMQILLFLRYHMNNYGNTAGPSLGPAMWRLSHGSSMVHIGLKSVKKS</sequence>
<evidence type="ECO:0000256" key="1">
    <source>
        <dbReference type="SAM" id="MobiDB-lite"/>
    </source>
</evidence>
<name>C3YG66_BRAFL</name>